<keyword evidence="6" id="KW-1185">Reference proteome</keyword>
<keyword evidence="2" id="KW-0560">Oxidoreductase</keyword>
<comment type="caution">
    <text evidence="5">The sequence shown here is derived from an EMBL/GenBank/DDBJ whole genome shotgun (WGS) entry which is preliminary data.</text>
</comment>
<feature type="domain" description="FAD/NAD(P)-binding" evidence="4">
    <location>
        <begin position="12"/>
        <end position="293"/>
    </location>
</feature>
<evidence type="ECO:0000256" key="1">
    <source>
        <dbReference type="ARBA" id="ARBA00022630"/>
    </source>
</evidence>
<dbReference type="Proteomes" id="UP001611415">
    <property type="component" value="Unassembled WGS sequence"/>
</dbReference>
<proteinExistence type="predicted"/>
<dbReference type="InterPro" id="IPR036188">
    <property type="entry name" value="FAD/NAD-bd_sf"/>
</dbReference>
<dbReference type="EMBL" id="JBIRYO010000004">
    <property type="protein sequence ID" value="MFI2473177.1"/>
    <property type="molecule type" value="Genomic_DNA"/>
</dbReference>
<dbReference type="RefSeq" id="WP_397091778.1">
    <property type="nucleotide sequence ID" value="NZ_JBIRYO010000004.1"/>
</dbReference>
<protein>
    <submittedName>
        <fullName evidence="5">NAD(P)/FAD-dependent oxidoreductase</fullName>
    </submittedName>
</protein>
<dbReference type="PRINTS" id="PR00368">
    <property type="entry name" value="FADPNR"/>
</dbReference>
<keyword evidence="1" id="KW-0285">Flavoprotein</keyword>
<comment type="catalytic activity">
    <reaction evidence="3">
        <text>[thioredoxin]-dithiol + NADP(+) = [thioredoxin]-disulfide + NADPH + H(+)</text>
        <dbReference type="Rhea" id="RHEA:20345"/>
        <dbReference type="Rhea" id="RHEA-COMP:10698"/>
        <dbReference type="Rhea" id="RHEA-COMP:10700"/>
        <dbReference type="ChEBI" id="CHEBI:15378"/>
        <dbReference type="ChEBI" id="CHEBI:29950"/>
        <dbReference type="ChEBI" id="CHEBI:50058"/>
        <dbReference type="ChEBI" id="CHEBI:57783"/>
        <dbReference type="ChEBI" id="CHEBI:58349"/>
        <dbReference type="EC" id="1.8.1.9"/>
    </reaction>
</comment>
<gene>
    <name evidence="5" type="ORF">ACH49W_07335</name>
</gene>
<dbReference type="InterPro" id="IPR023753">
    <property type="entry name" value="FAD/NAD-binding_dom"/>
</dbReference>
<sequence length="319" mass="33010">MSEQNTGDQGTYDVVVVGGGAAGLSAALVLSRARRRVAVVEGGAPRNAPAQHMHGFLSRDGVPPTEFLATGAAEVAGYGGELLDDEVANAEKNRETGEFTLRLASGGQLTARRVLVATGLRDVLPDLPGARERWGADVLHCPYCHGYEVRDQPLGVIGGTEPGAVARAVHVALLLPQWSADVTFFPHTMEPTRHDLDRLAARGVRVVTGEVARLAVEDGRLRGVELADGRAVPRSAVFVAPTFVPNGDVLTALGCETGPDGWVVTDTRGRTSVPGVWAAGNVADPGAQVISAAGAGSTAAIAINADLVEEESAVPVAAR</sequence>
<dbReference type="PRINTS" id="PR00469">
    <property type="entry name" value="PNDRDTASEII"/>
</dbReference>
<dbReference type="SUPFAM" id="SSF51905">
    <property type="entry name" value="FAD/NAD(P)-binding domain"/>
    <property type="match status" value="1"/>
</dbReference>
<name>A0ABW7WWF7_9NOCA</name>
<evidence type="ECO:0000259" key="4">
    <source>
        <dbReference type="Pfam" id="PF07992"/>
    </source>
</evidence>
<dbReference type="PANTHER" id="PTHR48105">
    <property type="entry name" value="THIOREDOXIN REDUCTASE 1-RELATED-RELATED"/>
    <property type="match status" value="1"/>
</dbReference>
<dbReference type="Gene3D" id="3.50.50.60">
    <property type="entry name" value="FAD/NAD(P)-binding domain"/>
    <property type="match status" value="2"/>
</dbReference>
<evidence type="ECO:0000256" key="2">
    <source>
        <dbReference type="ARBA" id="ARBA00023002"/>
    </source>
</evidence>
<organism evidence="5 6">
    <name type="scientific">Nocardia xishanensis</name>
    <dbReference type="NCBI Taxonomy" id="238964"/>
    <lineage>
        <taxon>Bacteria</taxon>
        <taxon>Bacillati</taxon>
        <taxon>Actinomycetota</taxon>
        <taxon>Actinomycetes</taxon>
        <taxon>Mycobacteriales</taxon>
        <taxon>Nocardiaceae</taxon>
        <taxon>Nocardia</taxon>
    </lineage>
</organism>
<evidence type="ECO:0000313" key="6">
    <source>
        <dbReference type="Proteomes" id="UP001611415"/>
    </source>
</evidence>
<dbReference type="Pfam" id="PF07992">
    <property type="entry name" value="Pyr_redox_2"/>
    <property type="match status" value="1"/>
</dbReference>
<evidence type="ECO:0000313" key="5">
    <source>
        <dbReference type="EMBL" id="MFI2473177.1"/>
    </source>
</evidence>
<accession>A0ABW7WWF7</accession>
<evidence type="ECO:0000256" key="3">
    <source>
        <dbReference type="ARBA" id="ARBA00048132"/>
    </source>
</evidence>
<dbReference type="InterPro" id="IPR050097">
    <property type="entry name" value="Ferredoxin-NADP_redctase_2"/>
</dbReference>
<reference evidence="5 6" key="1">
    <citation type="submission" date="2024-10" db="EMBL/GenBank/DDBJ databases">
        <title>The Natural Products Discovery Center: Release of the First 8490 Sequenced Strains for Exploring Actinobacteria Biosynthetic Diversity.</title>
        <authorList>
            <person name="Kalkreuter E."/>
            <person name="Kautsar S.A."/>
            <person name="Yang D."/>
            <person name="Bader C.D."/>
            <person name="Teijaro C.N."/>
            <person name="Fluegel L."/>
            <person name="Davis C.M."/>
            <person name="Simpson J.R."/>
            <person name="Lauterbach L."/>
            <person name="Steele A.D."/>
            <person name="Gui C."/>
            <person name="Meng S."/>
            <person name="Li G."/>
            <person name="Viehrig K."/>
            <person name="Ye F."/>
            <person name="Su P."/>
            <person name="Kiefer A.F."/>
            <person name="Nichols A."/>
            <person name="Cepeda A.J."/>
            <person name="Yan W."/>
            <person name="Fan B."/>
            <person name="Jiang Y."/>
            <person name="Adhikari A."/>
            <person name="Zheng C.-J."/>
            <person name="Schuster L."/>
            <person name="Cowan T.M."/>
            <person name="Smanski M.J."/>
            <person name="Chevrette M.G."/>
            <person name="De Carvalho L.P.S."/>
            <person name="Shen B."/>
        </authorList>
    </citation>
    <scope>NUCLEOTIDE SEQUENCE [LARGE SCALE GENOMIC DNA]</scope>
    <source>
        <strain evidence="5 6">NPDC019275</strain>
    </source>
</reference>